<dbReference type="Pfam" id="PF00496">
    <property type="entry name" value="SBP_bac_5"/>
    <property type="match status" value="1"/>
</dbReference>
<name>G0V4P4_9CLOT</name>
<dbReference type="GO" id="GO:1904680">
    <property type="term" value="F:peptide transmembrane transporter activity"/>
    <property type="evidence" value="ECO:0007669"/>
    <property type="project" value="TreeGrafter"/>
</dbReference>
<gene>
    <name evidence="6" type="ORF">CAAU_0435</name>
</gene>
<dbReference type="eggNOG" id="COG0747">
    <property type="taxonomic scope" value="Bacteria"/>
</dbReference>
<feature type="domain" description="Solute-binding protein family 5" evidence="5">
    <location>
        <begin position="78"/>
        <end position="446"/>
    </location>
</feature>
<dbReference type="Proteomes" id="UP000007652">
    <property type="component" value="Unassembled WGS sequence"/>
</dbReference>
<dbReference type="PIRSF" id="PIRSF002741">
    <property type="entry name" value="MppA"/>
    <property type="match status" value="1"/>
</dbReference>
<dbReference type="FunFam" id="3.10.105.10:FF:000006">
    <property type="entry name" value="Peptide ABC transporter substrate-binding protein"/>
    <property type="match status" value="1"/>
</dbReference>
<dbReference type="PANTHER" id="PTHR30290">
    <property type="entry name" value="PERIPLASMIC BINDING COMPONENT OF ABC TRANSPORTER"/>
    <property type="match status" value="1"/>
</dbReference>
<dbReference type="InterPro" id="IPR039424">
    <property type="entry name" value="SBP_5"/>
</dbReference>
<dbReference type="Gene3D" id="3.10.105.10">
    <property type="entry name" value="Dipeptide-binding Protein, Domain 3"/>
    <property type="match status" value="1"/>
</dbReference>
<evidence type="ECO:0000313" key="7">
    <source>
        <dbReference type="Proteomes" id="UP000007652"/>
    </source>
</evidence>
<dbReference type="InterPro" id="IPR000914">
    <property type="entry name" value="SBP_5_dom"/>
</dbReference>
<sequence>MKKIKQVITLLLFTVIILSSFVGVTKAKSEPMTKANTIYYATFSDPIDLNPAISSDNASSEVTGFLFRALLKRDWSGKLIPDMAEAMPTISNDNKTITFKLRKGIKWHDGTELTSADIKFSYEFILEPKVASVRRSNFINIDTIETPDKYTVVFKLKEPDSALLPNFSYYYIIPKHIWEPELQKLLNGTYKSIKESKYNREPIGNGPYMFVEWKTAERVVLKRNPNFYDPQPKIEYIVFTITPSQAVAMVKTETGEADYVVVPESDVARMRTKSNLNTFVYDRASFDYIVYNLKHPIFSDKRVRQAIAHALNKEAMVKGIYKGVASVAHSSYHPKLWAYNPNVKPLQYNLNRAKQLLDQAGWKVGKDGIREKNGQKLQFVLMTNKGNIMREKLVVYIQNQLRLVGIKVEPRIIEWNTFLNKYYYAGKYDAVLLGFITSIDGDQTVLFHSDPAKGTFNRNFYKNPQVDKLLDDARKTFDINEQKKLYWKLQEIIAEDQPITYIAYRKNGLSFNKRVKNVKVVDLLGTNDGYMSWELQK</sequence>
<comment type="similarity">
    <text evidence="2">Belongs to the bacterial solute-binding protein 5 family.</text>
</comment>
<evidence type="ECO:0000256" key="4">
    <source>
        <dbReference type="ARBA" id="ARBA00022729"/>
    </source>
</evidence>
<dbReference type="Gene3D" id="3.90.76.10">
    <property type="entry name" value="Dipeptide-binding Protein, Domain 1"/>
    <property type="match status" value="1"/>
</dbReference>
<dbReference type="InterPro" id="IPR023765">
    <property type="entry name" value="SBP_5_CS"/>
</dbReference>
<comment type="subcellular location">
    <subcellularLocation>
        <location evidence="1">Cell membrane</location>
        <topology evidence="1">Lipid-anchor</topology>
    </subcellularLocation>
</comment>
<reference evidence="6" key="2">
    <citation type="submission" date="2011-07" db="EMBL/GenBank/DDBJ databases">
        <authorList>
            <person name="Patel B."/>
        </authorList>
    </citation>
    <scope>NUCLEOTIDE SEQUENCE</scope>
    <source>
        <strain evidence="6">RC3</strain>
    </source>
</reference>
<dbReference type="GO" id="GO:0015833">
    <property type="term" value="P:peptide transport"/>
    <property type="evidence" value="ECO:0007669"/>
    <property type="project" value="TreeGrafter"/>
</dbReference>
<accession>G0V4P4</accession>
<evidence type="ECO:0000256" key="2">
    <source>
        <dbReference type="ARBA" id="ARBA00005695"/>
    </source>
</evidence>
<evidence type="ECO:0000313" key="6">
    <source>
        <dbReference type="EMBL" id="CCC58084.1"/>
    </source>
</evidence>
<protein>
    <submittedName>
        <fullName evidence="6">Oligopeptide ABC transporter, periplasmic oligopeptide-binding protein OppA (TC 3.A.1.5.1)</fullName>
    </submittedName>
</protein>
<dbReference type="GO" id="GO:0042597">
    <property type="term" value="C:periplasmic space"/>
    <property type="evidence" value="ECO:0007669"/>
    <property type="project" value="UniProtKB-ARBA"/>
</dbReference>
<dbReference type="RefSeq" id="WP_008907802.1">
    <property type="nucleotide sequence ID" value="NZ_CAKP01000019.1"/>
</dbReference>
<organism evidence="6 7">
    <name type="scientific">Caloramator australicus RC3</name>
    <dbReference type="NCBI Taxonomy" id="857293"/>
    <lineage>
        <taxon>Bacteria</taxon>
        <taxon>Bacillati</taxon>
        <taxon>Bacillota</taxon>
        <taxon>Clostridia</taxon>
        <taxon>Eubacteriales</taxon>
        <taxon>Clostridiaceae</taxon>
        <taxon>Caloramator</taxon>
    </lineage>
</organism>
<keyword evidence="4" id="KW-0732">Signal</keyword>
<dbReference type="CDD" id="cd08514">
    <property type="entry name" value="PBP2_AppA_like"/>
    <property type="match status" value="1"/>
</dbReference>
<evidence type="ECO:0000256" key="1">
    <source>
        <dbReference type="ARBA" id="ARBA00004193"/>
    </source>
</evidence>
<dbReference type="Gene3D" id="3.40.190.10">
    <property type="entry name" value="Periplasmic binding protein-like II"/>
    <property type="match status" value="1"/>
</dbReference>
<proteinExistence type="inferred from homology"/>
<dbReference type="STRING" id="857293.CAAU_0435"/>
<dbReference type="GO" id="GO:0043190">
    <property type="term" value="C:ATP-binding cassette (ABC) transporter complex"/>
    <property type="evidence" value="ECO:0007669"/>
    <property type="project" value="InterPro"/>
</dbReference>
<dbReference type="AlphaFoldDB" id="G0V4P4"/>
<evidence type="ECO:0000259" key="5">
    <source>
        <dbReference type="Pfam" id="PF00496"/>
    </source>
</evidence>
<dbReference type="OrthoDB" id="9772924at2"/>
<dbReference type="PROSITE" id="PS01040">
    <property type="entry name" value="SBP_BACTERIAL_5"/>
    <property type="match status" value="1"/>
</dbReference>
<keyword evidence="7" id="KW-1185">Reference proteome</keyword>
<dbReference type="EMBL" id="CAKP01000019">
    <property type="protein sequence ID" value="CCC58084.1"/>
    <property type="molecule type" value="Genomic_DNA"/>
</dbReference>
<comment type="caution">
    <text evidence="6">The sequence shown here is derived from an EMBL/GenBank/DDBJ whole genome shotgun (WGS) entry which is preliminary data.</text>
</comment>
<evidence type="ECO:0000256" key="3">
    <source>
        <dbReference type="ARBA" id="ARBA00022448"/>
    </source>
</evidence>
<dbReference type="SUPFAM" id="SSF53850">
    <property type="entry name" value="Periplasmic binding protein-like II"/>
    <property type="match status" value="1"/>
</dbReference>
<dbReference type="PANTHER" id="PTHR30290:SF9">
    <property type="entry name" value="OLIGOPEPTIDE-BINDING PROTEIN APPA"/>
    <property type="match status" value="1"/>
</dbReference>
<reference evidence="6" key="1">
    <citation type="journal article" date="2011" name="J. Bacteriol.">
        <title>Draft genome sequence of Caloramator australicus strain RC3T, a thermoanaerobe from the Great Artesian Basin of Australia.</title>
        <authorList>
            <person name="Ogg C.D."/>
            <person name="Patel B.K.C."/>
        </authorList>
    </citation>
    <scope>NUCLEOTIDE SEQUENCE [LARGE SCALE GENOMIC DNA]</scope>
    <source>
        <strain evidence="6">RC3</strain>
    </source>
</reference>
<keyword evidence="3" id="KW-0813">Transport</keyword>
<dbReference type="InterPro" id="IPR030678">
    <property type="entry name" value="Peptide/Ni-bd"/>
</dbReference>